<dbReference type="RefSeq" id="WP_129333255.1">
    <property type="nucleotide sequence ID" value="NZ_SDVB01000253.1"/>
</dbReference>
<keyword evidence="3" id="KW-0732">Signal</keyword>
<evidence type="ECO:0000259" key="5">
    <source>
        <dbReference type="Pfam" id="PF03330"/>
    </source>
</evidence>
<dbReference type="GO" id="GO:0000270">
    <property type="term" value="P:peptidoglycan metabolic process"/>
    <property type="evidence" value="ECO:0007669"/>
    <property type="project" value="UniProtKB-UniRule"/>
</dbReference>
<dbReference type="EC" id="4.2.2.-" evidence="3"/>
<feature type="domain" description="RlpA-like protein double-psi beta-barrel" evidence="5">
    <location>
        <begin position="30"/>
        <end position="116"/>
    </location>
</feature>
<dbReference type="NCBIfam" id="TIGR00413">
    <property type="entry name" value="rlpA"/>
    <property type="match status" value="1"/>
</dbReference>
<dbReference type="GO" id="GO:0008932">
    <property type="term" value="F:lytic endotransglycosylase activity"/>
    <property type="evidence" value="ECO:0007669"/>
    <property type="project" value="UniProtKB-UniRule"/>
</dbReference>
<evidence type="ECO:0000313" key="6">
    <source>
        <dbReference type="EMBL" id="RYC09852.1"/>
    </source>
</evidence>
<comment type="function">
    <text evidence="3">Lytic transglycosylase with a strong preference for naked glycan strands that lack stem peptides.</text>
</comment>
<dbReference type="HAMAP" id="MF_02071">
    <property type="entry name" value="RlpA"/>
    <property type="match status" value="1"/>
</dbReference>
<keyword evidence="2 3" id="KW-0961">Cell wall biogenesis/degradation</keyword>
<sequence precursor="true">MKNIRRSIAAVAAIAAFGAFAPAQASAKSSCGGASWYALHSRTASGERMNPSLLTAAHKSLRFGTKLKVTNANNGRSVVVRINDRGPFIRGRVLDLSKAAAQNIGMVRSGHAKVCYEVIG</sequence>
<dbReference type="PANTHER" id="PTHR34183">
    <property type="entry name" value="ENDOLYTIC PEPTIDOGLYCAN TRANSGLYCOSYLASE RLPA"/>
    <property type="match status" value="1"/>
</dbReference>
<gene>
    <name evidence="3" type="primary">rlpA</name>
    <name evidence="6" type="ORF">EUU22_17350</name>
</gene>
<dbReference type="SUPFAM" id="SSF50685">
    <property type="entry name" value="Barwin-like endoglucanases"/>
    <property type="match status" value="1"/>
</dbReference>
<evidence type="ECO:0000256" key="2">
    <source>
        <dbReference type="ARBA" id="ARBA00023316"/>
    </source>
</evidence>
<dbReference type="InterPro" id="IPR034718">
    <property type="entry name" value="RlpA"/>
</dbReference>
<organism evidence="6 7">
    <name type="scientific">Ciceribacter ferrooxidans</name>
    <dbReference type="NCBI Taxonomy" id="2509717"/>
    <lineage>
        <taxon>Bacteria</taxon>
        <taxon>Pseudomonadati</taxon>
        <taxon>Pseudomonadota</taxon>
        <taxon>Alphaproteobacteria</taxon>
        <taxon>Hyphomicrobiales</taxon>
        <taxon>Rhizobiaceae</taxon>
        <taxon>Ciceribacter</taxon>
    </lineage>
</organism>
<dbReference type="Proteomes" id="UP000291088">
    <property type="component" value="Unassembled WGS sequence"/>
</dbReference>
<dbReference type="InterPro" id="IPR009009">
    <property type="entry name" value="RlpA-like_DPBB"/>
</dbReference>
<proteinExistence type="inferred from homology"/>
<dbReference type="GO" id="GO:0071555">
    <property type="term" value="P:cell wall organization"/>
    <property type="evidence" value="ECO:0007669"/>
    <property type="project" value="UniProtKB-KW"/>
</dbReference>
<evidence type="ECO:0000256" key="3">
    <source>
        <dbReference type="HAMAP-Rule" id="MF_02071"/>
    </source>
</evidence>
<feature type="signal peptide" evidence="3">
    <location>
        <begin position="1"/>
        <end position="25"/>
    </location>
</feature>
<dbReference type="EMBL" id="SDVB01000253">
    <property type="protein sequence ID" value="RYC09852.1"/>
    <property type="molecule type" value="Genomic_DNA"/>
</dbReference>
<reference evidence="6 7" key="1">
    <citation type="submission" date="2019-01" db="EMBL/GenBank/DDBJ databases">
        <authorList>
            <person name="Deng T."/>
        </authorList>
    </citation>
    <scope>NUCLEOTIDE SEQUENCE [LARGE SCALE GENOMIC DNA]</scope>
    <source>
        <strain evidence="6 7">F8825</strain>
    </source>
</reference>
<dbReference type="AlphaFoldDB" id="A0A4Q2SVK2"/>
<feature type="chain" id="PRO_5021052531" description="Endolytic peptidoglycan transglycosylase RlpA" evidence="3">
    <location>
        <begin position="26"/>
        <end position="120"/>
    </location>
</feature>
<dbReference type="PANTHER" id="PTHR34183:SF8">
    <property type="entry name" value="ENDOLYTIC PEPTIDOGLYCAN TRANSGLYCOSYLASE RLPA-RELATED"/>
    <property type="match status" value="1"/>
</dbReference>
<dbReference type="CDD" id="cd22268">
    <property type="entry name" value="DPBB_RlpA-like"/>
    <property type="match status" value="1"/>
</dbReference>
<evidence type="ECO:0000256" key="4">
    <source>
        <dbReference type="RuleBase" id="RU003495"/>
    </source>
</evidence>
<protein>
    <recommendedName>
        <fullName evidence="3">Endolytic peptidoglycan transglycosylase RlpA</fullName>
        <ecNumber evidence="3">4.2.2.-</ecNumber>
    </recommendedName>
</protein>
<dbReference type="Pfam" id="PF03330">
    <property type="entry name" value="DPBB_1"/>
    <property type="match status" value="1"/>
</dbReference>
<dbReference type="OrthoDB" id="9779128at2"/>
<name>A0A4Q2SVK2_9HYPH</name>
<dbReference type="InterPro" id="IPR036908">
    <property type="entry name" value="RlpA-like_sf"/>
</dbReference>
<keyword evidence="1 3" id="KW-0456">Lyase</keyword>
<evidence type="ECO:0000256" key="1">
    <source>
        <dbReference type="ARBA" id="ARBA00023239"/>
    </source>
</evidence>
<accession>A0A4Q2SVK2</accession>
<keyword evidence="7" id="KW-1185">Reference proteome</keyword>
<dbReference type="InterPro" id="IPR012997">
    <property type="entry name" value="RplA"/>
</dbReference>
<evidence type="ECO:0000313" key="7">
    <source>
        <dbReference type="Proteomes" id="UP000291088"/>
    </source>
</evidence>
<comment type="similarity">
    <text evidence="3 4">Belongs to the RlpA family.</text>
</comment>
<dbReference type="Gene3D" id="2.40.40.10">
    <property type="entry name" value="RlpA-like domain"/>
    <property type="match status" value="1"/>
</dbReference>
<comment type="caution">
    <text evidence="6">The sequence shown here is derived from an EMBL/GenBank/DDBJ whole genome shotgun (WGS) entry which is preliminary data.</text>
</comment>